<keyword evidence="2" id="KW-1185">Reference proteome</keyword>
<accession>A0A8J8SDZ5</accession>
<dbReference type="Proteomes" id="UP000677305">
    <property type="component" value="Chromosome"/>
</dbReference>
<evidence type="ECO:0000313" key="1">
    <source>
        <dbReference type="EMBL" id="QUH31373.1"/>
    </source>
</evidence>
<name>A0A8J8SDZ5_9FIRM</name>
<proteinExistence type="predicted"/>
<organism evidence="1 2">
    <name type="scientific">Vallitalea guaymasensis</name>
    <dbReference type="NCBI Taxonomy" id="1185412"/>
    <lineage>
        <taxon>Bacteria</taxon>
        <taxon>Bacillati</taxon>
        <taxon>Bacillota</taxon>
        <taxon>Clostridia</taxon>
        <taxon>Lachnospirales</taxon>
        <taxon>Vallitaleaceae</taxon>
        <taxon>Vallitalea</taxon>
    </lineage>
</organism>
<gene>
    <name evidence="1" type="ORF">HYG85_21565</name>
</gene>
<evidence type="ECO:0000313" key="2">
    <source>
        <dbReference type="Proteomes" id="UP000677305"/>
    </source>
</evidence>
<dbReference type="RefSeq" id="WP_212691419.1">
    <property type="nucleotide sequence ID" value="NZ_CP058561.1"/>
</dbReference>
<sequence length="83" mass="9656">MHDTFLFKKISDYLKNLCEEQNINKLTSLTVVVNHDSHVTEDTLMEELRVSIGEYLSDKVKIYVEHKQIEALTAIIYKVEGEN</sequence>
<dbReference type="AlphaFoldDB" id="A0A8J8SDZ5"/>
<dbReference type="KEGG" id="vgu:HYG85_21565"/>
<protein>
    <submittedName>
        <fullName evidence="1">Uncharacterized protein</fullName>
    </submittedName>
</protein>
<reference evidence="1 2" key="1">
    <citation type="submission" date="2020-07" db="EMBL/GenBank/DDBJ databases">
        <title>Vallitalea guaymasensis genome.</title>
        <authorList>
            <person name="Postec A."/>
        </authorList>
    </citation>
    <scope>NUCLEOTIDE SEQUENCE [LARGE SCALE GENOMIC DNA]</scope>
    <source>
        <strain evidence="1 2">Ra1766G1</strain>
    </source>
</reference>
<dbReference type="EMBL" id="CP058561">
    <property type="protein sequence ID" value="QUH31373.1"/>
    <property type="molecule type" value="Genomic_DNA"/>
</dbReference>